<dbReference type="Pfam" id="PF13812">
    <property type="entry name" value="PPR_3"/>
    <property type="match status" value="1"/>
</dbReference>
<dbReference type="PANTHER" id="PTHR47447:SF17">
    <property type="entry name" value="OS12G0638900 PROTEIN"/>
    <property type="match status" value="1"/>
</dbReference>
<feature type="region of interest" description="Disordered" evidence="10">
    <location>
        <begin position="1281"/>
        <end position="1376"/>
    </location>
</feature>
<keyword evidence="1" id="KW-0963">Cytoplasm</keyword>
<evidence type="ECO:0000256" key="9">
    <source>
        <dbReference type="PROSITE-ProRule" id="PRU01023"/>
    </source>
</evidence>
<evidence type="ECO:0000256" key="1">
    <source>
        <dbReference type="ARBA" id="ARBA00022490"/>
    </source>
</evidence>
<feature type="repeat" description="PPR" evidence="8">
    <location>
        <begin position="238"/>
        <end position="272"/>
    </location>
</feature>
<keyword evidence="4 9" id="KW-0949">S-adenosyl-L-methionine</keyword>
<dbReference type="PRINTS" id="PR02008">
    <property type="entry name" value="RCMTFAMILY"/>
</dbReference>
<feature type="binding site" evidence="9">
    <location>
        <position position="539"/>
    </location>
    <ligand>
        <name>S-adenosyl-L-methionine</name>
        <dbReference type="ChEBI" id="CHEBI:59789"/>
    </ligand>
</feature>
<evidence type="ECO:0000256" key="5">
    <source>
        <dbReference type="ARBA" id="ARBA00022737"/>
    </source>
</evidence>
<dbReference type="SUPFAM" id="SSF53335">
    <property type="entry name" value="S-adenosyl-L-methionine-dependent methyltransferases"/>
    <property type="match status" value="2"/>
</dbReference>
<feature type="binding site" evidence="9">
    <location>
        <position position="557"/>
    </location>
    <ligand>
        <name>S-adenosyl-L-methionine</name>
        <dbReference type="ChEBI" id="CHEBI:59789"/>
    </ligand>
</feature>
<feature type="repeat" description="PPR" evidence="8">
    <location>
        <begin position="203"/>
        <end position="237"/>
    </location>
</feature>
<dbReference type="GO" id="GO:0003723">
    <property type="term" value="F:RNA binding"/>
    <property type="evidence" value="ECO:0007669"/>
    <property type="project" value="UniProtKB-UniRule"/>
</dbReference>
<evidence type="ECO:0000313" key="13">
    <source>
        <dbReference type="Proteomes" id="UP000626109"/>
    </source>
</evidence>
<dbReference type="NCBIfam" id="TIGR00756">
    <property type="entry name" value="PPR"/>
    <property type="match status" value="2"/>
</dbReference>
<dbReference type="Pfam" id="PF01189">
    <property type="entry name" value="Methyltr_RsmB-F"/>
    <property type="match status" value="1"/>
</dbReference>
<dbReference type="Gene3D" id="1.25.40.10">
    <property type="entry name" value="Tetratricopeptide repeat domain"/>
    <property type="match status" value="2"/>
</dbReference>
<dbReference type="PROSITE" id="PS51682">
    <property type="entry name" value="SAM_OMT_I"/>
    <property type="match status" value="1"/>
</dbReference>
<dbReference type="Gene3D" id="3.40.50.150">
    <property type="entry name" value="Vaccinia Virus protein VP39"/>
    <property type="match status" value="2"/>
</dbReference>
<dbReference type="InterPro" id="IPR002885">
    <property type="entry name" value="PPR_rpt"/>
</dbReference>
<dbReference type="GO" id="GO:0008171">
    <property type="term" value="F:O-methyltransferase activity"/>
    <property type="evidence" value="ECO:0007669"/>
    <property type="project" value="InterPro"/>
</dbReference>
<reference evidence="12" key="1">
    <citation type="submission" date="2021-02" db="EMBL/GenBank/DDBJ databases">
        <authorList>
            <person name="Dougan E. K."/>
            <person name="Rhodes N."/>
            <person name="Thang M."/>
            <person name="Chan C."/>
        </authorList>
    </citation>
    <scope>NUCLEOTIDE SEQUENCE</scope>
</reference>
<name>A0A813IIT1_POLGL</name>
<dbReference type="Gene3D" id="3.30.70.1170">
    <property type="entry name" value="Sun protein, domain 3"/>
    <property type="match status" value="1"/>
</dbReference>
<dbReference type="InterPro" id="IPR002935">
    <property type="entry name" value="SAM_O-MeTrfase"/>
</dbReference>
<organism evidence="12 13">
    <name type="scientific">Polarella glacialis</name>
    <name type="common">Dinoflagellate</name>
    <dbReference type="NCBI Taxonomy" id="89957"/>
    <lineage>
        <taxon>Eukaryota</taxon>
        <taxon>Sar</taxon>
        <taxon>Alveolata</taxon>
        <taxon>Dinophyceae</taxon>
        <taxon>Suessiales</taxon>
        <taxon>Suessiaceae</taxon>
        <taxon>Polarella</taxon>
    </lineage>
</organism>
<evidence type="ECO:0000256" key="2">
    <source>
        <dbReference type="ARBA" id="ARBA00022603"/>
    </source>
</evidence>
<keyword evidence="2 9" id="KW-0489">Methyltransferase</keyword>
<dbReference type="InterPro" id="IPR031341">
    <property type="entry name" value="Methyltr_RsmF_N"/>
</dbReference>
<evidence type="ECO:0000313" key="12">
    <source>
        <dbReference type="EMBL" id="CAE8651742.1"/>
    </source>
</evidence>
<dbReference type="PROSITE" id="PS51686">
    <property type="entry name" value="SAM_MT_RSMB_NOP"/>
    <property type="match status" value="1"/>
</dbReference>
<dbReference type="InterPro" id="IPR011990">
    <property type="entry name" value="TPR-like_helical_dom_sf"/>
</dbReference>
<feature type="active site" description="Nucleophile" evidence="9">
    <location>
        <position position="620"/>
    </location>
</feature>
<dbReference type="EMBL" id="CAJNNW010010123">
    <property type="protein sequence ID" value="CAE8651742.1"/>
    <property type="molecule type" value="Genomic_DNA"/>
</dbReference>
<dbReference type="Pfam" id="PF13041">
    <property type="entry name" value="PPR_2"/>
    <property type="match status" value="1"/>
</dbReference>
<feature type="repeat" description="PPR" evidence="8">
    <location>
        <begin position="308"/>
        <end position="342"/>
    </location>
</feature>
<protein>
    <recommendedName>
        <fullName evidence="11">SAM-dependent MTase RsmB/NOP-type domain-containing protein</fullName>
    </recommendedName>
</protein>
<keyword evidence="3 9" id="KW-0808">Transferase</keyword>
<sequence length="1376" mass="148305">MLASCALEQPVFLRPPQALTAEFLQKASGQPANTGSFSGSRAGRRARCSPREVGIVSDGGKLDQSSLVLQQLLDLGRTPGEDEVSKILRVELDDWRRNPRRATVILSSLARHKLPRTATHVLTAMLAKNVEANVIHYNAAINACEKGRQWQLALGLLSSMPDMRVIPNEISFNAAISACEKGGQWELALGLLSKMPEVRVIQDQISYSAAISACEKSGQWQLALSLLSLMPDMMVVPNEITYNAAISACEKGGRWQLALNLLSLMPALRVVPSEITYSAAISACSKGGQWQLALNLLGLMPEARVVPNEFTYSAAVSACNKAGQSALALELLDARLSLGEAPDGARPRMRRAPLAPRSFLAHLDRLGFKTLELRRLLRACARPSRKSFRINSVKARPDLLARLKAEGWQMSPVPWHSDGFFVEAAAGDLLGRSRPHLTGEIYFQEATSMLPAEVLRAALSNLEVSSSQPLQSSASDTGRRLRVLDACAAPGSKSTQLGNWLEGQGGLLVANEADPGRAEILRTNLLRAGVVNCLVTCLDGRELGDLAPELFDAVLMDVPCSCEGNARKDPGSLLRGSGGAPSNDGTPPIWHRPLVEMQWELMRSGWRALRPGGYLVYSTCTFNQWENEAQCVKLLEADVATELGGFRASAVDIAAVLNFPPSAASAIRGIAPLFSEKAQGQRSKGQSHNLPESVKLGVQVGALRLSPQSFDVEGFFVSCFRKEEPTVAHEERSGTRSKPAASASMTTMAPSYASDLRALSGGEALKLRSLAQSCLGFWPERESGETMTNLWEDPRSGEIWLLPDLGPPGLEVLARHAQAPGLVVARRQHAGGRYSDPASRLELSDELMLVAGDRASSAASLTTSEWAELLSRVESGMHISSGRSERTGNMVAEETVDEAFTAEALQKAIGQPANIGSFSGSREVTACDLDSFGILLMECEQRDLHSLELSMSRRLSAAARQGDLLLGLAAVLDFSADLRQQQLQQQQRQQQQRQHQASRAAGFLPPQALLQPLFAGVACSHQISTRSLSYHRELALLRHVLDTAQPGDPASVAEALDAFGRNLGLKAGSKWAKFAGGSKAKALLAAMKGGPPAAPGISDTSGVLEIGTYCGNSALRLAAALPGVRLTTLELDPLLVAIARTLVAFAGLCGAIDVWTGHSELLIPRLKSRLLEQPTHKCACFSAIFMDRWGYDKDWALIQQHELLQAAGGVLVADNVLTTAAASFLWKVAGPTASFASQVVAVSEVADASQEDWMSVSVSRRPASGLRQTSVEAAFPPELAELQQQQQPKQQQPQQQQEQQQQEQQPQQQQEQQQHQQQQQEALPPELAELQAESERLRQRVIVAGGSGGEVARSEKPAFTRHAKATLTRAGIGPSD</sequence>
<feature type="repeat" description="PPR" evidence="8">
    <location>
        <begin position="133"/>
        <end position="167"/>
    </location>
</feature>
<dbReference type="PROSITE" id="PS51375">
    <property type="entry name" value="PPR"/>
    <property type="match status" value="6"/>
</dbReference>
<dbReference type="InterPro" id="IPR029063">
    <property type="entry name" value="SAM-dependent_MTases_sf"/>
</dbReference>
<feature type="repeat" description="PPR" evidence="8">
    <location>
        <begin position="168"/>
        <end position="202"/>
    </location>
</feature>
<feature type="compositionally biased region" description="Low complexity" evidence="10">
    <location>
        <begin position="1281"/>
        <end position="1331"/>
    </location>
</feature>
<feature type="domain" description="SAM-dependent MTase RsmB/NOP-type" evidence="11">
    <location>
        <begin position="376"/>
        <end position="723"/>
    </location>
</feature>
<dbReference type="GO" id="GO:0001510">
    <property type="term" value="P:RNA methylation"/>
    <property type="evidence" value="ECO:0007669"/>
    <property type="project" value="InterPro"/>
</dbReference>
<keyword evidence="6 9" id="KW-0694">RNA-binding</keyword>
<feature type="compositionally biased region" description="Low complexity" evidence="10">
    <location>
        <begin position="737"/>
        <end position="746"/>
    </location>
</feature>
<dbReference type="Proteomes" id="UP000626109">
    <property type="component" value="Unassembled WGS sequence"/>
</dbReference>
<evidence type="ECO:0000259" key="11">
    <source>
        <dbReference type="PROSITE" id="PS51686"/>
    </source>
</evidence>
<evidence type="ECO:0000256" key="8">
    <source>
        <dbReference type="PROSITE-ProRule" id="PRU00708"/>
    </source>
</evidence>
<gene>
    <name evidence="12" type="ORF">PGLA2088_LOCUS9222</name>
</gene>
<dbReference type="InterPro" id="IPR001678">
    <property type="entry name" value="MeTrfase_RsmB-F_NOP2_dom"/>
</dbReference>
<dbReference type="Pfam" id="PF17125">
    <property type="entry name" value="Methyltr_RsmF_N"/>
    <property type="match status" value="1"/>
</dbReference>
<dbReference type="InterPro" id="IPR023267">
    <property type="entry name" value="RCMT"/>
</dbReference>
<dbReference type="Pfam" id="PF01596">
    <property type="entry name" value="Methyltransf_3"/>
    <property type="match status" value="1"/>
</dbReference>
<evidence type="ECO:0000256" key="6">
    <source>
        <dbReference type="ARBA" id="ARBA00022884"/>
    </source>
</evidence>
<accession>A0A813IIT1</accession>
<dbReference type="InterPro" id="IPR049560">
    <property type="entry name" value="MeTrfase_RsmB-F_NOP2_cat"/>
</dbReference>
<feature type="region of interest" description="Disordered" evidence="10">
    <location>
        <begin position="727"/>
        <end position="746"/>
    </location>
</feature>
<evidence type="ECO:0000256" key="4">
    <source>
        <dbReference type="ARBA" id="ARBA00022691"/>
    </source>
</evidence>
<feature type="binding site" evidence="9">
    <location>
        <position position="512"/>
    </location>
    <ligand>
        <name>S-adenosyl-L-methionine</name>
        <dbReference type="ChEBI" id="CHEBI:59789"/>
    </ligand>
</feature>
<feature type="repeat" description="PPR" evidence="8">
    <location>
        <begin position="273"/>
        <end position="307"/>
    </location>
</feature>
<evidence type="ECO:0000256" key="3">
    <source>
        <dbReference type="ARBA" id="ARBA00022679"/>
    </source>
</evidence>
<evidence type="ECO:0000256" key="10">
    <source>
        <dbReference type="SAM" id="MobiDB-lite"/>
    </source>
</evidence>
<dbReference type="CDD" id="cd02440">
    <property type="entry name" value="AdoMet_MTases"/>
    <property type="match status" value="1"/>
</dbReference>
<comment type="similarity">
    <text evidence="9">Belongs to the class I-like SAM-binding methyltransferase superfamily. RsmB/NOP family.</text>
</comment>
<dbReference type="Pfam" id="PF01535">
    <property type="entry name" value="PPR"/>
    <property type="match status" value="1"/>
</dbReference>
<comment type="caution">
    <text evidence="12">The sequence shown here is derived from an EMBL/GenBank/DDBJ whole genome shotgun (WGS) entry which is preliminary data.</text>
</comment>
<evidence type="ECO:0000256" key="7">
    <source>
        <dbReference type="ARBA" id="ARBA00023453"/>
    </source>
</evidence>
<proteinExistence type="inferred from homology"/>
<dbReference type="GO" id="GO:0008173">
    <property type="term" value="F:RNA methyltransferase activity"/>
    <property type="evidence" value="ECO:0007669"/>
    <property type="project" value="InterPro"/>
</dbReference>
<dbReference type="PANTHER" id="PTHR47447">
    <property type="entry name" value="OS03G0856100 PROTEIN"/>
    <property type="match status" value="1"/>
</dbReference>
<comment type="similarity">
    <text evidence="7">Belongs to the class I-like SAM-binding methyltransferase superfamily. Cation-dependent O-methyltransferase family.</text>
</comment>
<keyword evidence="5" id="KW-0677">Repeat</keyword>
<feature type="binding site" evidence="9">
    <location>
        <begin position="487"/>
        <end position="493"/>
    </location>
    <ligand>
        <name>S-adenosyl-L-methionine</name>
        <dbReference type="ChEBI" id="CHEBI:59789"/>
    </ligand>
</feature>